<sequence>MMLSMSCKLRRTYNSH</sequence>
<dbReference type="EMBL" id="GGEC01092752">
    <property type="protein sequence ID" value="MBX73236.1"/>
    <property type="molecule type" value="Transcribed_RNA"/>
</dbReference>
<proteinExistence type="predicted"/>
<protein>
    <submittedName>
        <fullName evidence="1">Uncharacterized protein</fullName>
    </submittedName>
</protein>
<reference evidence="1" key="1">
    <citation type="submission" date="2018-02" db="EMBL/GenBank/DDBJ databases">
        <title>Rhizophora mucronata_Transcriptome.</title>
        <authorList>
            <person name="Meera S.P."/>
            <person name="Sreeshan A."/>
            <person name="Augustine A."/>
        </authorList>
    </citation>
    <scope>NUCLEOTIDE SEQUENCE</scope>
    <source>
        <tissue evidence="1">Leaf</tissue>
    </source>
</reference>
<dbReference type="AlphaFoldDB" id="A0A2P2R1U1"/>
<evidence type="ECO:0000313" key="1">
    <source>
        <dbReference type="EMBL" id="MBX73236.1"/>
    </source>
</evidence>
<name>A0A2P2R1U1_RHIMU</name>
<accession>A0A2P2R1U1</accession>
<organism evidence="1">
    <name type="scientific">Rhizophora mucronata</name>
    <name type="common">Asiatic mangrove</name>
    <dbReference type="NCBI Taxonomy" id="61149"/>
    <lineage>
        <taxon>Eukaryota</taxon>
        <taxon>Viridiplantae</taxon>
        <taxon>Streptophyta</taxon>
        <taxon>Embryophyta</taxon>
        <taxon>Tracheophyta</taxon>
        <taxon>Spermatophyta</taxon>
        <taxon>Magnoliopsida</taxon>
        <taxon>eudicotyledons</taxon>
        <taxon>Gunneridae</taxon>
        <taxon>Pentapetalae</taxon>
        <taxon>rosids</taxon>
        <taxon>fabids</taxon>
        <taxon>Malpighiales</taxon>
        <taxon>Rhizophoraceae</taxon>
        <taxon>Rhizophora</taxon>
    </lineage>
</organism>